<evidence type="ECO:0000256" key="1">
    <source>
        <dbReference type="ARBA" id="ARBA00022741"/>
    </source>
</evidence>
<dbReference type="InterPro" id="IPR042099">
    <property type="entry name" value="ANL_N_sf"/>
</dbReference>
<organism evidence="4 5">
    <name type="scientific">Solitalea agri</name>
    <dbReference type="NCBI Taxonomy" id="2953739"/>
    <lineage>
        <taxon>Bacteria</taxon>
        <taxon>Pseudomonadati</taxon>
        <taxon>Bacteroidota</taxon>
        <taxon>Sphingobacteriia</taxon>
        <taxon>Sphingobacteriales</taxon>
        <taxon>Sphingobacteriaceae</taxon>
        <taxon>Solitalea</taxon>
    </lineage>
</organism>
<dbReference type="PANTHER" id="PTHR43272">
    <property type="entry name" value="LONG-CHAIN-FATTY-ACID--COA LIGASE"/>
    <property type="match status" value="1"/>
</dbReference>
<keyword evidence="5" id="KW-1185">Reference proteome</keyword>
<protein>
    <submittedName>
        <fullName evidence="4">AMP-binding protein</fullName>
    </submittedName>
</protein>
<name>A0A9X2F352_9SPHI</name>
<sequence>MKTIIDLFEESVAKYSNNPFLWEKRGDTFEPLSYAQTHAQVHQLGAGLMALGVEKNDKVAFLSEGRNTWIIGELGILYAGAINVPLSVKLEESNDLIFRIIHSDAKFIMVSGRHLSKIRAIITNLPNVEKVIVFDELDQYEEREMFIGDILKMGTDFLNTKPSAFENRYKLIKDNDYANISYTSGTTADPKGIILSHRNYTANVEQALSLMNIPTNWRTLIILPLDHCFAHVAGFYSFMASGASVATVDPGKNTMDTLKNIPINMKEIRPNLLLSVPALAKNFKKNIETSIKQKGGFTEKLFNHALKIAYNYNQEGFNKGKGIHLLYKPLLAIYDKLVFSKVRDAFGGQLSFFIGGGALLDIDLQRFFYAIGVPMFQGYGLSEATPIISSNSVKKHKLGSSGYLVQPMELKICDDNGNALPVGQKGEIVIKGENVMIGYWKNELATDETIKNGWLHTGDLGYMDADGFLYVLGRFKSLLIGSDGEKYSPEGIEESMVQNSKYIDQVMLHNNQDAYTTALLVPNKESLKAYLKQRNLNWDSKEGKREAIKLLQSEVNEYKGKGKFAGMFPERWLPATFAVLPEGFTEQNHFLNSTMKMVRGKITDYYQSRIDALYTSEGKNVLNDDNLKSLN</sequence>
<evidence type="ECO:0000256" key="2">
    <source>
        <dbReference type="ARBA" id="ARBA00022840"/>
    </source>
</evidence>
<dbReference type="RefSeq" id="WP_252587987.1">
    <property type="nucleotide sequence ID" value="NZ_JAMWYS010000035.1"/>
</dbReference>
<reference evidence="4" key="1">
    <citation type="submission" date="2022-06" db="EMBL/GenBank/DDBJ databases">
        <title>Solitalea sp. MAHUQ-68 isolated from rhizospheric soil.</title>
        <authorList>
            <person name="Huq M.A."/>
        </authorList>
    </citation>
    <scope>NUCLEOTIDE SEQUENCE</scope>
    <source>
        <strain evidence="4">MAHUQ-68</strain>
    </source>
</reference>
<feature type="domain" description="AMP-dependent synthetase/ligase" evidence="3">
    <location>
        <begin position="8"/>
        <end position="440"/>
    </location>
</feature>
<evidence type="ECO:0000259" key="3">
    <source>
        <dbReference type="Pfam" id="PF00501"/>
    </source>
</evidence>
<dbReference type="AlphaFoldDB" id="A0A9X2F352"/>
<dbReference type="Gene3D" id="3.40.50.12780">
    <property type="entry name" value="N-terminal domain of ligase-like"/>
    <property type="match status" value="1"/>
</dbReference>
<accession>A0A9X2F352</accession>
<dbReference type="InterPro" id="IPR000873">
    <property type="entry name" value="AMP-dep_synth/lig_dom"/>
</dbReference>
<dbReference type="Pfam" id="PF00501">
    <property type="entry name" value="AMP-binding"/>
    <property type="match status" value="1"/>
</dbReference>
<evidence type="ECO:0000313" key="5">
    <source>
        <dbReference type="Proteomes" id="UP001155182"/>
    </source>
</evidence>
<dbReference type="GO" id="GO:0005524">
    <property type="term" value="F:ATP binding"/>
    <property type="evidence" value="ECO:0007669"/>
    <property type="project" value="UniProtKB-KW"/>
</dbReference>
<comment type="caution">
    <text evidence="4">The sequence shown here is derived from an EMBL/GenBank/DDBJ whole genome shotgun (WGS) entry which is preliminary data.</text>
</comment>
<keyword evidence="2" id="KW-0067">ATP-binding</keyword>
<gene>
    <name evidence="4" type="ORF">NF867_10915</name>
</gene>
<dbReference type="PANTHER" id="PTHR43272:SF33">
    <property type="entry name" value="AMP-BINDING DOMAIN-CONTAINING PROTEIN-RELATED"/>
    <property type="match status" value="1"/>
</dbReference>
<dbReference type="Proteomes" id="UP001155182">
    <property type="component" value="Unassembled WGS sequence"/>
</dbReference>
<dbReference type="GO" id="GO:0004467">
    <property type="term" value="F:long-chain fatty acid-CoA ligase activity"/>
    <property type="evidence" value="ECO:0007669"/>
    <property type="project" value="TreeGrafter"/>
</dbReference>
<dbReference type="GO" id="GO:0016020">
    <property type="term" value="C:membrane"/>
    <property type="evidence" value="ECO:0007669"/>
    <property type="project" value="TreeGrafter"/>
</dbReference>
<dbReference type="SUPFAM" id="SSF56801">
    <property type="entry name" value="Acetyl-CoA synthetase-like"/>
    <property type="match status" value="1"/>
</dbReference>
<dbReference type="EMBL" id="JAMWYS010000035">
    <property type="protein sequence ID" value="MCO4293376.1"/>
    <property type="molecule type" value="Genomic_DNA"/>
</dbReference>
<proteinExistence type="predicted"/>
<evidence type="ECO:0000313" key="4">
    <source>
        <dbReference type="EMBL" id="MCO4293376.1"/>
    </source>
</evidence>
<keyword evidence="1" id="KW-0547">Nucleotide-binding</keyword>